<accession>A0A251YYC6</accession>
<protein>
    <recommendedName>
        <fullName evidence="1">Peptidase S8/S53 domain-containing protein</fullName>
    </recommendedName>
</protein>
<dbReference type="InterPro" id="IPR034074">
    <property type="entry name" value="Y4bN_pept_dom"/>
</dbReference>
<dbReference type="Pfam" id="PF00082">
    <property type="entry name" value="Peptidase_S8"/>
    <property type="match status" value="1"/>
</dbReference>
<dbReference type="Gene3D" id="3.40.50.200">
    <property type="entry name" value="Peptidase S8/S53 domain"/>
    <property type="match status" value="1"/>
</dbReference>
<reference evidence="2 3" key="1">
    <citation type="submission" date="2016-08" db="EMBL/GenBank/DDBJ databases">
        <title>Genome sequence of Clavibacter michiganensis spp strain CFBP8017.</title>
        <authorList>
            <person name="Thapa S.P."/>
            <person name="Coaker G."/>
            <person name="Jacques M.-A."/>
        </authorList>
    </citation>
    <scope>NUCLEOTIDE SEQUENCE [LARGE SCALE GENOMIC DNA]</scope>
    <source>
        <strain evidence="2">CFBP8017</strain>
    </source>
</reference>
<dbReference type="RefSeq" id="WP_086515991.1">
    <property type="nucleotide sequence ID" value="NZ_MDJY01000001.1"/>
</dbReference>
<dbReference type="EMBL" id="MDJY01000001">
    <property type="protein sequence ID" value="OUE29246.1"/>
    <property type="molecule type" value="Genomic_DNA"/>
</dbReference>
<name>A0A251YYC6_9MICO</name>
<gene>
    <name evidence="2" type="ORF">BFL36_00040</name>
</gene>
<evidence type="ECO:0000259" key="1">
    <source>
        <dbReference type="Pfam" id="PF00082"/>
    </source>
</evidence>
<evidence type="ECO:0000313" key="3">
    <source>
        <dbReference type="Proteomes" id="UP000195011"/>
    </source>
</evidence>
<feature type="domain" description="Peptidase S8/S53" evidence="1">
    <location>
        <begin position="296"/>
        <end position="547"/>
    </location>
</feature>
<comment type="caution">
    <text evidence="2">The sequence shown here is derived from an EMBL/GenBank/DDBJ whole genome shotgun (WGS) entry which is preliminary data.</text>
</comment>
<dbReference type="GO" id="GO:0006508">
    <property type="term" value="P:proteolysis"/>
    <property type="evidence" value="ECO:0007669"/>
    <property type="project" value="InterPro"/>
</dbReference>
<dbReference type="GO" id="GO:0004252">
    <property type="term" value="F:serine-type endopeptidase activity"/>
    <property type="evidence" value="ECO:0007669"/>
    <property type="project" value="InterPro"/>
</dbReference>
<organism evidence="2 3">
    <name type="scientific">Clavibacter michiganensis</name>
    <dbReference type="NCBI Taxonomy" id="28447"/>
    <lineage>
        <taxon>Bacteria</taxon>
        <taxon>Bacillati</taxon>
        <taxon>Actinomycetota</taxon>
        <taxon>Actinomycetes</taxon>
        <taxon>Micrococcales</taxon>
        <taxon>Microbacteriaceae</taxon>
        <taxon>Clavibacter</taxon>
    </lineage>
</organism>
<sequence length="741" mass="81288">MVNGDRFLLGYGERLTGRVPGPHSAPPPGPAYEYDEALERLAPSVIDTVAALDELPQNACPENEAVAVIKLHPQSLAKSYHPRKLLEQYNLRQVGSRPIEITPEKWTKQGIPELSHSTELYVAGDRKSFEQWASDFDATSPRIHEAIRRVEEVTAPIPPDRFRKLDEATETSKGLQLELIVHAAATDTYIVDAFARFADELGADIRLSHRLFAGGLCFIPAEVEPDTLRELARFSFLRLARPLSRLRSLLPFERATKMPTLAAAPLPPSADEVVDPGIRVAVFDGGLPASSTVLPWTRRYERADLGNAVPNLEQHGHDVTSALLFGSLTPGKDAPQPFSKVDHYRVLDVNSVNDPYDLYEVLQRIDSVLSENNYQFSNLSIGPSMVIEDDDVHPWTAILDSHLSSGEMLMTIAVGNNGEETEPSERRVQVPSDCVNGFALGAADSVRDGWSRSAYSAVGPGRAPGFIKPDVLDFGGSATEPFIVTDADNRGALAFTAGTSFAAPSSLRRAIAMRAHFGDRLTPLGIKALLIHSAEAGRHARSEVGWGRVPSRLEDIMICGDGEVRVIYQGTLSPAQYLRAQIPLPESQLLGNVSLSATFTYATETDPEDPGNYSRAGLDITFRPHDGAYDTPTSVDPKSGPFFKRRNFDTEHLLRRDAQLWETTLNSSRGMRGSSLHNPVFDVHYNARSNGGGAQSPRPIPYSLVVTVRSPRTTDLYDRVVRAYAGRLEALRPVVELPIQV</sequence>
<dbReference type="InterPro" id="IPR036852">
    <property type="entry name" value="Peptidase_S8/S53_dom_sf"/>
</dbReference>
<dbReference type="CDD" id="cd04847">
    <property type="entry name" value="Peptidases_S8_Subtilisin_like_2"/>
    <property type="match status" value="1"/>
</dbReference>
<dbReference type="AlphaFoldDB" id="A0A251YYC6"/>
<proteinExistence type="predicted"/>
<dbReference type="SUPFAM" id="SSF52743">
    <property type="entry name" value="Subtilisin-like"/>
    <property type="match status" value="1"/>
</dbReference>
<dbReference type="Proteomes" id="UP000195011">
    <property type="component" value="Unassembled WGS sequence"/>
</dbReference>
<dbReference type="InterPro" id="IPR000209">
    <property type="entry name" value="Peptidase_S8/S53_dom"/>
</dbReference>
<evidence type="ECO:0000313" key="2">
    <source>
        <dbReference type="EMBL" id="OUE29246.1"/>
    </source>
</evidence>